<dbReference type="Proteomes" id="UP000266723">
    <property type="component" value="Unassembled WGS sequence"/>
</dbReference>
<dbReference type="EMBL" id="QGKV02000299">
    <property type="protein sequence ID" value="KAF3594744.1"/>
    <property type="molecule type" value="Genomic_DNA"/>
</dbReference>
<comment type="caution">
    <text evidence="1">The sequence shown here is derived from an EMBL/GenBank/DDBJ whole genome shotgun (WGS) entry which is preliminary data.</text>
</comment>
<evidence type="ECO:0000313" key="2">
    <source>
        <dbReference type="Proteomes" id="UP000266723"/>
    </source>
</evidence>
<proteinExistence type="predicted"/>
<accession>A0ABQ7EEV4</accession>
<name>A0ABQ7EEV4_BRACR</name>
<keyword evidence="2" id="KW-1185">Reference proteome</keyword>
<reference evidence="1 2" key="1">
    <citation type="journal article" date="2020" name="BMC Genomics">
        <title>Intraspecific diversification of the crop wild relative Brassica cretica Lam. using demographic model selection.</title>
        <authorList>
            <person name="Kioukis A."/>
            <person name="Michalopoulou V.A."/>
            <person name="Briers L."/>
            <person name="Pirintsos S."/>
            <person name="Studholme D.J."/>
            <person name="Pavlidis P."/>
            <person name="Sarris P.F."/>
        </authorList>
    </citation>
    <scope>NUCLEOTIDE SEQUENCE [LARGE SCALE GENOMIC DNA]</scope>
    <source>
        <strain evidence="2">cv. PFS-1207/04</strain>
    </source>
</reference>
<gene>
    <name evidence="1" type="ORF">DY000_02022840</name>
</gene>
<organism evidence="1 2">
    <name type="scientific">Brassica cretica</name>
    <name type="common">Mustard</name>
    <dbReference type="NCBI Taxonomy" id="69181"/>
    <lineage>
        <taxon>Eukaryota</taxon>
        <taxon>Viridiplantae</taxon>
        <taxon>Streptophyta</taxon>
        <taxon>Embryophyta</taxon>
        <taxon>Tracheophyta</taxon>
        <taxon>Spermatophyta</taxon>
        <taxon>Magnoliopsida</taxon>
        <taxon>eudicotyledons</taxon>
        <taxon>Gunneridae</taxon>
        <taxon>Pentapetalae</taxon>
        <taxon>rosids</taxon>
        <taxon>malvids</taxon>
        <taxon>Brassicales</taxon>
        <taxon>Brassicaceae</taxon>
        <taxon>Brassiceae</taxon>
        <taxon>Brassica</taxon>
    </lineage>
</organism>
<sequence>MMLGKENFLGALPWIAWRRISLRKSAPTRRLWRTLLLQSSQVLLSRVLDRNCSLPGREFEDSQSLPELPQLPQGSPTEAGLAFRRFAPAIWSVRQVSPSDLELLKRWRLFAFEYRLSFKQLQLVRRAHPPSRS</sequence>
<protein>
    <submittedName>
        <fullName evidence="1">Uncharacterized protein</fullName>
    </submittedName>
</protein>
<evidence type="ECO:0000313" key="1">
    <source>
        <dbReference type="EMBL" id="KAF3594744.1"/>
    </source>
</evidence>